<dbReference type="GO" id="GO:0016607">
    <property type="term" value="C:nuclear speck"/>
    <property type="evidence" value="ECO:0000318"/>
    <property type="project" value="GO_Central"/>
</dbReference>
<evidence type="ECO:0000256" key="5">
    <source>
        <dbReference type="SAM" id="MobiDB-lite"/>
    </source>
</evidence>
<evidence type="ECO:0000313" key="9">
    <source>
        <dbReference type="Proteomes" id="UP000008827"/>
    </source>
</evidence>
<gene>
    <name evidence="7" type="ORF">GLYMA_19G072500</name>
</gene>
<dbReference type="SMART" id="SM00360">
    <property type="entry name" value="RRM"/>
    <property type="match status" value="1"/>
</dbReference>
<sequence length="255" mass="29733">MRDGQHNHRNQTNWRDQRGITSYYFTRFADDINEKVLWQHFKRWGDVREVYISKQTNENGRRYGFVRYKDVKDEYRLERQLDSIVVGGLKLYVNLPRFGRRNGGNRSQGAKRQEQQQVKITEAWSQKQRGEGANKSTYVEVVAGKRNTAKSREGGSSSVYLEPSDEMLKWLKDAWVGRLSNPAKFDKVEDELRWDYGVDISAKYMGDDMVLLLGLNEASAENLLHEDSHGTPPLFIYSIHAQYLANHTLNRKPNE</sequence>
<dbReference type="GO" id="GO:0003729">
    <property type="term" value="F:mRNA binding"/>
    <property type="evidence" value="ECO:0000318"/>
    <property type="project" value="GO_Central"/>
</dbReference>
<dbReference type="GO" id="GO:0006397">
    <property type="term" value="P:mRNA processing"/>
    <property type="evidence" value="ECO:0007669"/>
    <property type="project" value="UniProtKB-KW"/>
</dbReference>
<dbReference type="CDD" id="cd00590">
    <property type="entry name" value="RRM_SF"/>
    <property type="match status" value="1"/>
</dbReference>
<dbReference type="PaxDb" id="3847-GLYMA19G17725.1"/>
<protein>
    <recommendedName>
        <fullName evidence="6">RRM domain-containing protein</fullName>
    </recommendedName>
</protein>
<dbReference type="GO" id="GO:0005681">
    <property type="term" value="C:spliceosomal complex"/>
    <property type="evidence" value="ECO:0007669"/>
    <property type="project" value="UniProtKB-KW"/>
</dbReference>
<feature type="domain" description="RRM" evidence="6">
    <location>
        <begin position="21"/>
        <end position="98"/>
    </location>
</feature>
<dbReference type="GO" id="GO:0008380">
    <property type="term" value="P:RNA splicing"/>
    <property type="evidence" value="ECO:0007669"/>
    <property type="project" value="UniProtKB-KW"/>
</dbReference>
<evidence type="ECO:0000256" key="1">
    <source>
        <dbReference type="ARBA" id="ARBA00022664"/>
    </source>
</evidence>
<reference evidence="7" key="3">
    <citation type="submission" date="2018-07" db="EMBL/GenBank/DDBJ databases">
        <title>WGS assembly of Glycine max.</title>
        <authorList>
            <person name="Schmutz J."/>
            <person name="Cannon S."/>
            <person name="Schlueter J."/>
            <person name="Ma J."/>
            <person name="Mitros T."/>
            <person name="Nelson W."/>
            <person name="Hyten D."/>
            <person name="Song Q."/>
            <person name="Thelen J."/>
            <person name="Cheng J."/>
            <person name="Xu D."/>
            <person name="Hellsten U."/>
            <person name="May G."/>
            <person name="Yu Y."/>
            <person name="Sakurai T."/>
            <person name="Umezawa T."/>
            <person name="Bhattacharyya M."/>
            <person name="Sandhu D."/>
            <person name="Valliyodan B."/>
            <person name="Lindquist E."/>
            <person name="Peto M."/>
            <person name="Grant D."/>
            <person name="Shu S."/>
            <person name="Goodstein D."/>
            <person name="Barry K."/>
            <person name="Futrell-Griggs M."/>
            <person name="Abernathy B."/>
            <person name="Du J."/>
            <person name="Tian Z."/>
            <person name="Zhu L."/>
            <person name="Gill N."/>
            <person name="Joshi T."/>
            <person name="Libault M."/>
            <person name="Sethuraman A."/>
            <person name="Zhang X."/>
            <person name="Shinozaki K."/>
            <person name="Nguyen H."/>
            <person name="Wing R."/>
            <person name="Cregan P."/>
            <person name="Specht J."/>
            <person name="Grimwood J."/>
            <person name="Rokhsar D."/>
            <person name="Stacey G."/>
            <person name="Shoemaker R."/>
            <person name="Jackson S."/>
        </authorList>
    </citation>
    <scope>NUCLEOTIDE SEQUENCE</scope>
    <source>
        <tissue evidence="7">Callus</tissue>
    </source>
</reference>
<dbReference type="InterPro" id="IPR012677">
    <property type="entry name" value="Nucleotide-bd_a/b_plait_sf"/>
</dbReference>
<dbReference type="Gramene" id="KRG94275">
    <property type="protein sequence ID" value="KRG94275"/>
    <property type="gene ID" value="GLYMA_19G072500"/>
</dbReference>
<dbReference type="SUPFAM" id="SSF54928">
    <property type="entry name" value="RNA-binding domain, RBD"/>
    <property type="match status" value="1"/>
</dbReference>
<dbReference type="EMBL" id="CM000852">
    <property type="protein sequence ID" value="KRG94275.1"/>
    <property type="molecule type" value="Genomic_DNA"/>
</dbReference>
<keyword evidence="9" id="KW-1185">Reference proteome</keyword>
<dbReference type="GO" id="GO:0000381">
    <property type="term" value="P:regulation of alternative mRNA splicing, via spliceosome"/>
    <property type="evidence" value="ECO:0000318"/>
    <property type="project" value="GO_Central"/>
</dbReference>
<organism evidence="7">
    <name type="scientific">Glycine max</name>
    <name type="common">Soybean</name>
    <name type="synonym">Glycine hispida</name>
    <dbReference type="NCBI Taxonomy" id="3847"/>
    <lineage>
        <taxon>Eukaryota</taxon>
        <taxon>Viridiplantae</taxon>
        <taxon>Streptophyta</taxon>
        <taxon>Embryophyta</taxon>
        <taxon>Tracheophyta</taxon>
        <taxon>Spermatophyta</taxon>
        <taxon>Magnoliopsida</taxon>
        <taxon>eudicotyledons</taxon>
        <taxon>Gunneridae</taxon>
        <taxon>Pentapetalae</taxon>
        <taxon>rosids</taxon>
        <taxon>fabids</taxon>
        <taxon>Fabales</taxon>
        <taxon>Fabaceae</taxon>
        <taxon>Papilionoideae</taxon>
        <taxon>50 kb inversion clade</taxon>
        <taxon>NPAAA clade</taxon>
        <taxon>indigoferoid/millettioid clade</taxon>
        <taxon>Phaseoleae</taxon>
        <taxon>Glycine</taxon>
        <taxon>Glycine subgen. Soja</taxon>
    </lineage>
</organism>
<feature type="compositionally biased region" description="Polar residues" evidence="5">
    <location>
        <begin position="104"/>
        <end position="127"/>
    </location>
</feature>
<evidence type="ECO:0000313" key="7">
    <source>
        <dbReference type="EMBL" id="KRG94275.1"/>
    </source>
</evidence>
<dbReference type="PROSITE" id="PS50102">
    <property type="entry name" value="RRM"/>
    <property type="match status" value="1"/>
</dbReference>
<dbReference type="STRING" id="3847.K7MX12"/>
<dbReference type="PANTHER" id="PTHR23147">
    <property type="entry name" value="SERINE/ARGININE RICH SPLICING FACTOR"/>
    <property type="match status" value="1"/>
</dbReference>
<dbReference type="InterPro" id="IPR050907">
    <property type="entry name" value="SRSF"/>
</dbReference>
<reference evidence="7 8" key="1">
    <citation type="journal article" date="2010" name="Nature">
        <title>Genome sequence of the palaeopolyploid soybean.</title>
        <authorList>
            <person name="Schmutz J."/>
            <person name="Cannon S.B."/>
            <person name="Schlueter J."/>
            <person name="Ma J."/>
            <person name="Mitros T."/>
            <person name="Nelson W."/>
            <person name="Hyten D.L."/>
            <person name="Song Q."/>
            <person name="Thelen J.J."/>
            <person name="Cheng J."/>
            <person name="Xu D."/>
            <person name="Hellsten U."/>
            <person name="May G.D."/>
            <person name="Yu Y."/>
            <person name="Sakurai T."/>
            <person name="Umezawa T."/>
            <person name="Bhattacharyya M.K."/>
            <person name="Sandhu D."/>
            <person name="Valliyodan B."/>
            <person name="Lindquist E."/>
            <person name="Peto M."/>
            <person name="Grant D."/>
            <person name="Shu S."/>
            <person name="Goodstein D."/>
            <person name="Barry K."/>
            <person name="Futrell-Griggs M."/>
            <person name="Abernathy B."/>
            <person name="Du J."/>
            <person name="Tian Z."/>
            <person name="Zhu L."/>
            <person name="Gill N."/>
            <person name="Joshi T."/>
            <person name="Libault M."/>
            <person name="Sethuraman A."/>
            <person name="Zhang X.-C."/>
            <person name="Shinozaki K."/>
            <person name="Nguyen H.T."/>
            <person name="Wing R.A."/>
            <person name="Cregan P."/>
            <person name="Specht J."/>
            <person name="Grimwood J."/>
            <person name="Rokhsar D."/>
            <person name="Stacey G."/>
            <person name="Shoemaker R.C."/>
            <person name="Jackson S.A."/>
        </authorList>
    </citation>
    <scope>NUCLEOTIDE SEQUENCE</scope>
    <source>
        <strain evidence="8">cv. Williams 82</strain>
        <tissue evidence="7">Callus</tissue>
    </source>
</reference>
<dbReference type="SMR" id="K7MX12"/>
<name>K7MX12_SOYBN</name>
<keyword evidence="2" id="KW-0747">Spliceosome</keyword>
<dbReference type="InParanoid" id="K7MX12"/>
<evidence type="ECO:0000256" key="2">
    <source>
        <dbReference type="ARBA" id="ARBA00022728"/>
    </source>
</evidence>
<dbReference type="HOGENOM" id="CLU_030775_0_0_1"/>
<keyword evidence="1" id="KW-0507">mRNA processing</keyword>
<dbReference type="OMA" id="FADDINE"/>
<dbReference type="Gene3D" id="3.30.70.330">
    <property type="match status" value="1"/>
</dbReference>
<evidence type="ECO:0000259" key="6">
    <source>
        <dbReference type="PROSITE" id="PS50102"/>
    </source>
</evidence>
<dbReference type="Pfam" id="PF00076">
    <property type="entry name" value="RRM_1"/>
    <property type="match status" value="1"/>
</dbReference>
<keyword evidence="3" id="KW-0508">mRNA splicing</keyword>
<dbReference type="InterPro" id="IPR000504">
    <property type="entry name" value="RRM_dom"/>
</dbReference>
<dbReference type="AlphaFoldDB" id="K7MX12"/>
<feature type="region of interest" description="Disordered" evidence="5">
    <location>
        <begin position="100"/>
        <end position="131"/>
    </location>
</feature>
<accession>K7MX12</accession>
<evidence type="ECO:0000256" key="4">
    <source>
        <dbReference type="PROSITE-ProRule" id="PRU00176"/>
    </source>
</evidence>
<dbReference type="EnsemblPlants" id="KRG94275">
    <property type="protein sequence ID" value="KRG94275"/>
    <property type="gene ID" value="GLYMA_19G072500"/>
</dbReference>
<dbReference type="InterPro" id="IPR035979">
    <property type="entry name" value="RBD_domain_sf"/>
</dbReference>
<proteinExistence type="predicted"/>
<keyword evidence="4" id="KW-0694">RNA-binding</keyword>
<evidence type="ECO:0000256" key="3">
    <source>
        <dbReference type="ARBA" id="ARBA00023187"/>
    </source>
</evidence>
<reference evidence="8" key="2">
    <citation type="submission" date="2018-02" db="UniProtKB">
        <authorList>
            <consortium name="EnsemblPlants"/>
        </authorList>
    </citation>
    <scope>IDENTIFICATION</scope>
    <source>
        <strain evidence="8">Williams 82</strain>
    </source>
</reference>
<evidence type="ECO:0000313" key="8">
    <source>
        <dbReference type="EnsemblPlants" id="KRG94275"/>
    </source>
</evidence>
<dbReference type="Proteomes" id="UP000008827">
    <property type="component" value="Chromosome 19"/>
</dbReference>